<comment type="catalytic activity">
    <reaction evidence="1">
        <text>D-glycero-beta-D-manno-heptose 1,7-bisphosphate + H2O = D-glycero-beta-D-manno-heptose 1-phosphate + phosphate</text>
        <dbReference type="Rhea" id="RHEA:28518"/>
        <dbReference type="ChEBI" id="CHEBI:15377"/>
        <dbReference type="ChEBI" id="CHEBI:43474"/>
        <dbReference type="ChEBI" id="CHEBI:60208"/>
        <dbReference type="ChEBI" id="CHEBI:61593"/>
        <dbReference type="EC" id="3.1.3.82"/>
    </reaction>
</comment>
<dbReference type="Proteomes" id="UP000427769">
    <property type="component" value="Chromosome"/>
</dbReference>
<feature type="binding site" evidence="17">
    <location>
        <position position="16"/>
    </location>
    <ligand>
        <name>Mg(2+)</name>
        <dbReference type="ChEBI" id="CHEBI:18420"/>
    </ligand>
</feature>
<keyword evidence="19" id="KW-1185">Reference proteome</keyword>
<feature type="binding site" evidence="17">
    <location>
        <position position="96"/>
    </location>
    <ligand>
        <name>Zn(2+)</name>
        <dbReference type="ChEBI" id="CHEBI:29105"/>
    </ligand>
</feature>
<keyword evidence="10 17" id="KW-0862">Zinc</keyword>
<feature type="binding site" evidence="17">
    <location>
        <position position="98"/>
    </location>
    <ligand>
        <name>Zn(2+)</name>
        <dbReference type="ChEBI" id="CHEBI:29105"/>
    </ligand>
</feature>
<dbReference type="InterPro" id="IPR006543">
    <property type="entry name" value="Histidinol-phos"/>
</dbReference>
<dbReference type="Gene3D" id="3.40.50.1000">
    <property type="entry name" value="HAD superfamily/HAD-like"/>
    <property type="match status" value="1"/>
</dbReference>
<dbReference type="NCBIfam" id="NF006506">
    <property type="entry name" value="PRK08942.1"/>
    <property type="match status" value="1"/>
</dbReference>
<keyword evidence="8 17" id="KW-0479">Metal-binding</keyword>
<dbReference type="FunFam" id="3.40.50.1000:FF:000168">
    <property type="entry name" value="D,D-heptose 1,7-bisphosphate phosphatase"/>
    <property type="match status" value="1"/>
</dbReference>
<accession>A0A5K7ZG61</accession>
<dbReference type="CDD" id="cd07503">
    <property type="entry name" value="HAD_HisB-N"/>
    <property type="match status" value="1"/>
</dbReference>
<comment type="pathway">
    <text evidence="5">Nucleotide-sugar biosynthesis; ADP-L-glycero-beta-D-manno-heptose biosynthesis; ADP-L-glycero-beta-D-manno-heptose from D-glycero-beta-D-manno-heptose 7-phosphate: step 2/4.</text>
</comment>
<feature type="binding site" evidence="17">
    <location>
        <position position="104"/>
    </location>
    <ligand>
        <name>Zn(2+)</name>
        <dbReference type="ChEBI" id="CHEBI:29105"/>
    </ligand>
</feature>
<dbReference type="EMBL" id="AP021875">
    <property type="protein sequence ID" value="BBO78771.1"/>
    <property type="molecule type" value="Genomic_DNA"/>
</dbReference>
<dbReference type="NCBIfam" id="TIGR01656">
    <property type="entry name" value="Histidinol-ppas"/>
    <property type="match status" value="1"/>
</dbReference>
<evidence type="ECO:0000256" key="7">
    <source>
        <dbReference type="ARBA" id="ARBA00022490"/>
    </source>
</evidence>
<keyword evidence="12 14" id="KW-0119">Carbohydrate metabolism</keyword>
<evidence type="ECO:0000256" key="2">
    <source>
        <dbReference type="ARBA" id="ARBA00001946"/>
    </source>
</evidence>
<dbReference type="EC" id="3.1.3.-" evidence="14"/>
<dbReference type="NCBIfam" id="TIGR01662">
    <property type="entry name" value="HAD-SF-IIIA"/>
    <property type="match status" value="1"/>
</dbReference>
<dbReference type="GO" id="GO:0046872">
    <property type="term" value="F:metal ion binding"/>
    <property type="evidence" value="ECO:0007669"/>
    <property type="project" value="UniProtKB-KW"/>
</dbReference>
<evidence type="ECO:0000256" key="12">
    <source>
        <dbReference type="ARBA" id="ARBA00023277"/>
    </source>
</evidence>
<evidence type="ECO:0000256" key="11">
    <source>
        <dbReference type="ARBA" id="ARBA00022842"/>
    </source>
</evidence>
<gene>
    <name evidence="18" type="ORF">DSCW_61880</name>
</gene>
<evidence type="ECO:0000313" key="19">
    <source>
        <dbReference type="Proteomes" id="UP000427769"/>
    </source>
</evidence>
<comment type="cofactor">
    <cofactor evidence="2 17">
        <name>Mg(2+)</name>
        <dbReference type="ChEBI" id="CHEBI:18420"/>
    </cofactor>
</comment>
<feature type="site" description="Contributes to substrate recognition" evidence="16">
    <location>
        <position position="107"/>
    </location>
</feature>
<evidence type="ECO:0000256" key="5">
    <source>
        <dbReference type="ARBA" id="ARBA00004708"/>
    </source>
</evidence>
<comment type="subunit">
    <text evidence="6">Monomer.</text>
</comment>
<evidence type="ECO:0000256" key="3">
    <source>
        <dbReference type="ARBA" id="ARBA00001947"/>
    </source>
</evidence>
<feature type="binding site" evidence="17">
    <location>
        <position position="14"/>
    </location>
    <ligand>
        <name>Mg(2+)</name>
        <dbReference type="ChEBI" id="CHEBI:18420"/>
    </ligand>
</feature>
<name>A0A5K7ZG61_9BACT</name>
<keyword evidence="11 17" id="KW-0460">Magnesium</keyword>
<evidence type="ECO:0000256" key="15">
    <source>
        <dbReference type="PIRSR" id="PIRSR004682-1"/>
    </source>
</evidence>
<feature type="site" description="Stabilizes the phosphoryl group" evidence="16">
    <location>
        <position position="57"/>
    </location>
</feature>
<dbReference type="SUPFAM" id="SSF56784">
    <property type="entry name" value="HAD-like"/>
    <property type="match status" value="1"/>
</dbReference>
<dbReference type="GO" id="GO:0034200">
    <property type="term" value="F:D-glycero-beta-D-manno-heptose 1,7-bisphosphate 7-phosphatase activity"/>
    <property type="evidence" value="ECO:0007669"/>
    <property type="project" value="UniProtKB-EC"/>
</dbReference>
<evidence type="ECO:0000256" key="13">
    <source>
        <dbReference type="ARBA" id="ARBA00061616"/>
    </source>
</evidence>
<evidence type="ECO:0000256" key="17">
    <source>
        <dbReference type="PIRSR" id="PIRSR004682-4"/>
    </source>
</evidence>
<dbReference type="GO" id="GO:0005737">
    <property type="term" value="C:cytoplasm"/>
    <property type="evidence" value="ECO:0007669"/>
    <property type="project" value="UniProtKB-SubCell"/>
</dbReference>
<feature type="binding site" evidence="17">
    <location>
        <position position="133"/>
    </location>
    <ligand>
        <name>Mg(2+)</name>
        <dbReference type="ChEBI" id="CHEBI:18420"/>
    </ligand>
</feature>
<evidence type="ECO:0000256" key="4">
    <source>
        <dbReference type="ARBA" id="ARBA00004496"/>
    </source>
</evidence>
<sequence>MPKLLPDITTVFLDRDGVINVDSPDYIKSWQEFRLIPGSLEAIALLTRAGIAVIVITNQSAVNRGMMSPEALETMHRRMCRAVADSGGRITDIFFCPHRPDENCDCRKPKPGMLLAARDRYGIDLASAVMVGDSEKDILTGQAAGCGATVLVKTGNGEMAIQSLARKGAFPDHVANDLAAAANWILDQRHV</sequence>
<dbReference type="InterPro" id="IPR004446">
    <property type="entry name" value="Heptose_bisP_phosphatase"/>
</dbReference>
<dbReference type="InterPro" id="IPR023214">
    <property type="entry name" value="HAD_sf"/>
</dbReference>
<evidence type="ECO:0000313" key="18">
    <source>
        <dbReference type="EMBL" id="BBO78771.1"/>
    </source>
</evidence>
<evidence type="ECO:0000256" key="16">
    <source>
        <dbReference type="PIRSR" id="PIRSR004682-3"/>
    </source>
</evidence>
<comment type="subcellular location">
    <subcellularLocation>
        <location evidence="4 14">Cytoplasm</location>
    </subcellularLocation>
</comment>
<evidence type="ECO:0000256" key="8">
    <source>
        <dbReference type="ARBA" id="ARBA00022723"/>
    </source>
</evidence>
<evidence type="ECO:0000256" key="14">
    <source>
        <dbReference type="PIRNR" id="PIRNR004682"/>
    </source>
</evidence>
<evidence type="ECO:0000256" key="6">
    <source>
        <dbReference type="ARBA" id="ARBA00011245"/>
    </source>
</evidence>
<reference evidence="18 19" key="1">
    <citation type="submission" date="2019-11" db="EMBL/GenBank/DDBJ databases">
        <title>Comparative genomics of hydrocarbon-degrading Desulfosarcina strains.</title>
        <authorList>
            <person name="Watanabe M."/>
            <person name="Kojima H."/>
            <person name="Fukui M."/>
        </authorList>
    </citation>
    <scope>NUCLEOTIDE SEQUENCE [LARGE SCALE GENOMIC DNA]</scope>
    <source>
        <strain evidence="18 19">PP31</strain>
    </source>
</reference>
<dbReference type="OrthoDB" id="9814110at2"/>
<dbReference type="InterPro" id="IPR006549">
    <property type="entry name" value="HAD-SF_hydro_IIIA"/>
</dbReference>
<dbReference type="AlphaFoldDB" id="A0A5K7ZG61"/>
<dbReference type="PANTHER" id="PTHR42891:SF1">
    <property type="entry name" value="D-GLYCERO-BETA-D-MANNO-HEPTOSE-1,7-BISPHOSPHATE 7-PHOSPHATASE"/>
    <property type="match status" value="1"/>
</dbReference>
<dbReference type="RefSeq" id="WP_155307369.1">
    <property type="nucleotide sequence ID" value="NZ_AP021875.1"/>
</dbReference>
<dbReference type="GO" id="GO:0005975">
    <property type="term" value="P:carbohydrate metabolic process"/>
    <property type="evidence" value="ECO:0007669"/>
    <property type="project" value="InterPro"/>
</dbReference>
<dbReference type="Pfam" id="PF13242">
    <property type="entry name" value="Hydrolase_like"/>
    <property type="match status" value="1"/>
</dbReference>
<feature type="active site" description="Proton donor" evidence="15">
    <location>
        <position position="16"/>
    </location>
</feature>
<dbReference type="PANTHER" id="PTHR42891">
    <property type="entry name" value="D-GLYCERO-BETA-D-MANNO-HEPTOSE-1,7-BISPHOSPHATE 7-PHOSPHATASE"/>
    <property type="match status" value="1"/>
</dbReference>
<dbReference type="InterPro" id="IPR036412">
    <property type="entry name" value="HAD-like_sf"/>
</dbReference>
<evidence type="ECO:0000256" key="1">
    <source>
        <dbReference type="ARBA" id="ARBA00001226"/>
    </source>
</evidence>
<feature type="binding site" evidence="17">
    <location>
        <position position="106"/>
    </location>
    <ligand>
        <name>Zn(2+)</name>
        <dbReference type="ChEBI" id="CHEBI:29105"/>
    </ligand>
</feature>
<comment type="cofactor">
    <cofactor evidence="3 17">
        <name>Zn(2+)</name>
        <dbReference type="ChEBI" id="CHEBI:29105"/>
    </cofactor>
</comment>
<organism evidence="18 19">
    <name type="scientific">Desulfosarcina widdelii</name>
    <dbReference type="NCBI Taxonomy" id="947919"/>
    <lineage>
        <taxon>Bacteria</taxon>
        <taxon>Pseudomonadati</taxon>
        <taxon>Thermodesulfobacteriota</taxon>
        <taxon>Desulfobacteria</taxon>
        <taxon>Desulfobacterales</taxon>
        <taxon>Desulfosarcinaceae</taxon>
        <taxon>Desulfosarcina</taxon>
    </lineage>
</organism>
<evidence type="ECO:0000256" key="10">
    <source>
        <dbReference type="ARBA" id="ARBA00022833"/>
    </source>
</evidence>
<feature type="site" description="Stabilizes the phosphoryl group" evidence="16">
    <location>
        <position position="108"/>
    </location>
</feature>
<protein>
    <recommendedName>
        <fullName evidence="14">D,D-heptose 1,7-bisphosphate phosphatase</fullName>
        <ecNumber evidence="14">3.1.3.-</ecNumber>
    </recommendedName>
</protein>
<proteinExistence type="inferred from homology"/>
<feature type="active site" description="Nucleophile" evidence="15">
    <location>
        <position position="14"/>
    </location>
</feature>
<keyword evidence="7 14" id="KW-0963">Cytoplasm</keyword>
<comment type="similarity">
    <text evidence="13 14">Belongs to the gmhB family.</text>
</comment>
<dbReference type="PIRSF" id="PIRSF004682">
    <property type="entry name" value="GmhB"/>
    <property type="match status" value="1"/>
</dbReference>
<dbReference type="KEGG" id="dwd:DSCW_61880"/>
<evidence type="ECO:0000256" key="9">
    <source>
        <dbReference type="ARBA" id="ARBA00022801"/>
    </source>
</evidence>
<keyword evidence="9 14" id="KW-0378">Hydrolase</keyword>